<dbReference type="EMBL" id="AP023086">
    <property type="protein sequence ID" value="BCD99503.1"/>
    <property type="molecule type" value="Genomic_DNA"/>
</dbReference>
<accession>A0AAN1WKY2</accession>
<sequence>MDTQKLKTAAFELEQIFSEISKPSQQLRDLQDSLQPYIESAKNGAIDTPIDEDSIPGNYQMQEGVLSEHPDYEKQYVKFKVALRGGYTQEELEVLDMMKTL</sequence>
<keyword evidence="2" id="KW-1185">Reference proteome</keyword>
<evidence type="ECO:0000313" key="2">
    <source>
        <dbReference type="Proteomes" id="UP001320119"/>
    </source>
</evidence>
<gene>
    <name evidence="1" type="ORF">MARGE09_P3705</name>
</gene>
<dbReference type="RefSeq" id="WP_236984771.1">
    <property type="nucleotide sequence ID" value="NZ_AP023086.1"/>
</dbReference>
<reference evidence="1 2" key="1">
    <citation type="journal article" date="2022" name="IScience">
        <title>An ultrasensitive nanofiber-based assay for enzymatic hydrolysis and deep-sea microbial degradation of cellulose.</title>
        <authorList>
            <person name="Tsudome M."/>
            <person name="Tachioka M."/>
            <person name="Miyazaki M."/>
            <person name="Uchimura K."/>
            <person name="Tsuda M."/>
            <person name="Takaki Y."/>
            <person name="Deguchi S."/>
        </authorList>
    </citation>
    <scope>NUCLEOTIDE SEQUENCE [LARGE SCALE GENOMIC DNA]</scope>
    <source>
        <strain evidence="1 2">GE09</strain>
    </source>
</reference>
<protein>
    <submittedName>
        <fullName evidence="1">Uncharacterized protein</fullName>
    </submittedName>
</protein>
<organism evidence="1 2">
    <name type="scientific">Marinagarivorans cellulosilyticus</name>
    <dbReference type="NCBI Taxonomy" id="2721545"/>
    <lineage>
        <taxon>Bacteria</taxon>
        <taxon>Pseudomonadati</taxon>
        <taxon>Pseudomonadota</taxon>
        <taxon>Gammaproteobacteria</taxon>
        <taxon>Cellvibrionales</taxon>
        <taxon>Cellvibrionaceae</taxon>
        <taxon>Marinagarivorans</taxon>
    </lineage>
</organism>
<dbReference type="AlphaFoldDB" id="A0AAN1WKY2"/>
<name>A0AAN1WKY2_9GAMM</name>
<evidence type="ECO:0000313" key="1">
    <source>
        <dbReference type="EMBL" id="BCD99503.1"/>
    </source>
</evidence>
<dbReference type="Proteomes" id="UP001320119">
    <property type="component" value="Chromosome"/>
</dbReference>
<proteinExistence type="predicted"/>
<dbReference type="KEGG" id="marq:MARGE09_P3705"/>